<comment type="caution">
    <text evidence="1">The sequence shown here is derived from an EMBL/GenBank/DDBJ whole genome shotgun (WGS) entry which is preliminary data.</text>
</comment>
<evidence type="ECO:0000313" key="1">
    <source>
        <dbReference type="EMBL" id="TYL93517.1"/>
    </source>
</evidence>
<evidence type="ECO:0000313" key="2">
    <source>
        <dbReference type="Proteomes" id="UP000324758"/>
    </source>
</evidence>
<name>A0A5D3KBQ9_9BRAD</name>
<dbReference type="AlphaFoldDB" id="A0A5D3KBQ9"/>
<sequence length="79" mass="8657">MSHDTSREEIVRKFLGSKVFDFNAFGKFVAENGASIASASESEFGFVVGNRFIRYCIPPVLEVEQAGNPAAIRTEVTGR</sequence>
<keyword evidence="2" id="KW-1185">Reference proteome</keyword>
<dbReference type="RefSeq" id="WP_148774280.1">
    <property type="nucleotide sequence ID" value="NZ_VSSS01000032.1"/>
</dbReference>
<accession>A0A5D3KBQ9</accession>
<gene>
    <name evidence="1" type="ORF">FXB40_22105</name>
</gene>
<proteinExistence type="predicted"/>
<reference evidence="1 2" key="1">
    <citation type="submission" date="2019-08" db="EMBL/GenBank/DDBJ databases">
        <title>Bradyrhizobium hipponensis sp. nov., a rhizobium isolated from a Lupinus angustifolius root nodule in Tunisia.</title>
        <authorList>
            <person name="Off K."/>
            <person name="Rejili M."/>
            <person name="Mars M."/>
            <person name="Brachmann A."/>
            <person name="Marin M."/>
        </authorList>
    </citation>
    <scope>NUCLEOTIDE SEQUENCE [LARGE SCALE GENOMIC DNA]</scope>
    <source>
        <strain evidence="1 2">CTAW71</strain>
    </source>
</reference>
<protein>
    <submittedName>
        <fullName evidence="1">Uncharacterized protein</fullName>
    </submittedName>
</protein>
<dbReference type="Proteomes" id="UP000324758">
    <property type="component" value="Unassembled WGS sequence"/>
</dbReference>
<dbReference type="OrthoDB" id="5955795at2"/>
<dbReference type="EMBL" id="VSSS01000032">
    <property type="protein sequence ID" value="TYL93517.1"/>
    <property type="molecule type" value="Genomic_DNA"/>
</dbReference>
<organism evidence="1 2">
    <name type="scientific">Bradyrhizobium rifense</name>
    <dbReference type="NCBI Taxonomy" id="515499"/>
    <lineage>
        <taxon>Bacteria</taxon>
        <taxon>Pseudomonadati</taxon>
        <taxon>Pseudomonadota</taxon>
        <taxon>Alphaproteobacteria</taxon>
        <taxon>Hyphomicrobiales</taxon>
        <taxon>Nitrobacteraceae</taxon>
        <taxon>Bradyrhizobium</taxon>
    </lineage>
</organism>